<feature type="chain" id="PRO_5040849167" description="YncE family protein" evidence="1">
    <location>
        <begin position="23"/>
        <end position="349"/>
    </location>
</feature>
<dbReference type="InterPro" id="IPR011048">
    <property type="entry name" value="Haem_d1_sf"/>
</dbReference>
<sequence>MKFKSIILAAASCLMAAGPLSAETLLYRVERTVMLPSSNTGWDYIKFQPGTNRLFMARADDGLTLYDVDSQSAVATIENSKDANGPLLLPDYNRGYIAMTDGSLLSIDLQTLKPIARVKLDANGGLNSAVYDPATKRVHAITSTRAKEATWYTLDAKTGQQIGKTVFPFRKMDDPAHDGKGRLFAPARYDQIILTLDSKTLAEKARWTVGCNVSKVRYQAATNRILAACGGDKAAFLALDADSGRELARIPIGKGIDGFSIDEQRHRIVTSNGSDGTLTVIQQNSADDYQLLGTVATRVGARMSAMDERSGKLYLVNADFTQPPAGADGKMPDEVYHPDSFVVMTYSPD</sequence>
<keyword evidence="1" id="KW-0732">Signal</keyword>
<dbReference type="InterPro" id="IPR015943">
    <property type="entry name" value="WD40/YVTN_repeat-like_dom_sf"/>
</dbReference>
<dbReference type="SUPFAM" id="SSF51004">
    <property type="entry name" value="C-terminal (heme d1) domain of cytochrome cd1-nitrite reductase"/>
    <property type="match status" value="1"/>
</dbReference>
<evidence type="ECO:0000313" key="2">
    <source>
        <dbReference type="EMBL" id="MDA5193992.1"/>
    </source>
</evidence>
<dbReference type="EMBL" id="JANWOI010000003">
    <property type="protein sequence ID" value="MDA5193992.1"/>
    <property type="molecule type" value="Genomic_DNA"/>
</dbReference>
<comment type="caution">
    <text evidence="2">The sequence shown here is derived from an EMBL/GenBank/DDBJ whole genome shotgun (WGS) entry which is preliminary data.</text>
</comment>
<proteinExistence type="predicted"/>
<evidence type="ECO:0000256" key="1">
    <source>
        <dbReference type="SAM" id="SignalP"/>
    </source>
</evidence>
<protein>
    <recommendedName>
        <fullName evidence="4">YncE family protein</fullName>
    </recommendedName>
</protein>
<evidence type="ECO:0008006" key="4">
    <source>
        <dbReference type="Google" id="ProtNLM"/>
    </source>
</evidence>
<dbReference type="Gene3D" id="2.130.10.10">
    <property type="entry name" value="YVTN repeat-like/Quinoprotein amine dehydrogenase"/>
    <property type="match status" value="2"/>
</dbReference>
<reference evidence="2" key="2">
    <citation type="journal article" date="2023" name="Syst. Appl. Microbiol.">
        <title>Govania unica gen. nov., sp. nov., a rare biosphere bacterium that represents a novel family in the class Alphaproteobacteria.</title>
        <authorList>
            <person name="Vandamme P."/>
            <person name="Peeters C."/>
            <person name="Hettiarachchi A."/>
            <person name="Cnockaert M."/>
            <person name="Carlier A."/>
        </authorList>
    </citation>
    <scope>NUCLEOTIDE SEQUENCE</scope>
    <source>
        <strain evidence="2">LMG 31809</strain>
    </source>
</reference>
<dbReference type="Proteomes" id="UP001141619">
    <property type="component" value="Unassembled WGS sequence"/>
</dbReference>
<evidence type="ECO:0000313" key="3">
    <source>
        <dbReference type="Proteomes" id="UP001141619"/>
    </source>
</evidence>
<dbReference type="RefSeq" id="WP_274943698.1">
    <property type="nucleotide sequence ID" value="NZ_JANWOI010000003.1"/>
</dbReference>
<dbReference type="AlphaFoldDB" id="A0A9X3TYF7"/>
<gene>
    <name evidence="2" type="ORF">NYP16_08515</name>
</gene>
<feature type="signal peptide" evidence="1">
    <location>
        <begin position="1"/>
        <end position="22"/>
    </location>
</feature>
<accession>A0A9X3TYF7</accession>
<keyword evidence="3" id="KW-1185">Reference proteome</keyword>
<organism evidence="2 3">
    <name type="scientific">Govanella unica</name>
    <dbReference type="NCBI Taxonomy" id="2975056"/>
    <lineage>
        <taxon>Bacteria</taxon>
        <taxon>Pseudomonadati</taxon>
        <taxon>Pseudomonadota</taxon>
        <taxon>Alphaproteobacteria</taxon>
        <taxon>Emcibacterales</taxon>
        <taxon>Govanellaceae</taxon>
        <taxon>Govanella</taxon>
    </lineage>
</organism>
<name>A0A9X3TYF7_9PROT</name>
<reference evidence="2" key="1">
    <citation type="submission" date="2022-08" db="EMBL/GenBank/DDBJ databases">
        <authorList>
            <person name="Vandamme P."/>
            <person name="Hettiarachchi A."/>
            <person name="Peeters C."/>
            <person name="Cnockaert M."/>
            <person name="Carlier A."/>
        </authorList>
    </citation>
    <scope>NUCLEOTIDE SEQUENCE</scope>
    <source>
        <strain evidence="2">LMG 31809</strain>
    </source>
</reference>